<dbReference type="SMART" id="SM00240">
    <property type="entry name" value="FHA"/>
    <property type="match status" value="1"/>
</dbReference>
<organism evidence="10">
    <name type="scientific">Clastoptera arizonana</name>
    <name type="common">Arizona spittle bug</name>
    <dbReference type="NCBI Taxonomy" id="38151"/>
    <lineage>
        <taxon>Eukaryota</taxon>
        <taxon>Metazoa</taxon>
        <taxon>Ecdysozoa</taxon>
        <taxon>Arthropoda</taxon>
        <taxon>Hexapoda</taxon>
        <taxon>Insecta</taxon>
        <taxon>Pterygota</taxon>
        <taxon>Neoptera</taxon>
        <taxon>Paraneoptera</taxon>
        <taxon>Hemiptera</taxon>
        <taxon>Auchenorrhyncha</taxon>
        <taxon>Cercopoidea</taxon>
        <taxon>Clastopteridae</taxon>
        <taxon>Clastoptera</taxon>
    </lineage>
</organism>
<feature type="domain" description="RING-type" evidence="9">
    <location>
        <begin position="262"/>
        <end position="301"/>
    </location>
</feature>
<dbReference type="InterPro" id="IPR008984">
    <property type="entry name" value="SMAD_FHA_dom_sf"/>
</dbReference>
<dbReference type="SUPFAM" id="SSF49879">
    <property type="entry name" value="SMAD/FHA domain"/>
    <property type="match status" value="1"/>
</dbReference>
<dbReference type="GO" id="GO:0006511">
    <property type="term" value="P:ubiquitin-dependent protein catabolic process"/>
    <property type="evidence" value="ECO:0007669"/>
    <property type="project" value="TreeGrafter"/>
</dbReference>
<dbReference type="CDD" id="cd22671">
    <property type="entry name" value="FHA_APTX-like"/>
    <property type="match status" value="1"/>
</dbReference>
<dbReference type="SUPFAM" id="SSF57850">
    <property type="entry name" value="RING/U-box"/>
    <property type="match status" value="1"/>
</dbReference>
<protein>
    <recommendedName>
        <fullName evidence="2">E3 ubiquitin-protein ligase CHFR</fullName>
    </recommendedName>
</protein>
<evidence type="ECO:0000256" key="7">
    <source>
        <dbReference type="SAM" id="Coils"/>
    </source>
</evidence>
<reference evidence="10" key="1">
    <citation type="submission" date="2015-12" db="EMBL/GenBank/DDBJ databases">
        <title>De novo transcriptome assembly of four potential Pierce s Disease insect vectors from Arizona vineyards.</title>
        <authorList>
            <person name="Tassone E.E."/>
        </authorList>
    </citation>
    <scope>NUCLEOTIDE SEQUENCE</scope>
</reference>
<keyword evidence="4 6" id="KW-0863">Zinc-finger</keyword>
<dbReference type="PROSITE" id="PS00518">
    <property type="entry name" value="ZF_RING_1"/>
    <property type="match status" value="1"/>
</dbReference>
<dbReference type="AlphaFoldDB" id="A0A1B6C1G1"/>
<sequence>MTANSWINEVQAYAKLVNCHSNETTYLYLPETQIGRNPECSVITVRDINVSRLHCTFKKTTNNTCMFINQGLNGSYVNRKYCGPNDCVMLKDGDIIELVELQKYKFNYLADSNSITINSEPMDLSARSIYNLDSSDVFQYRDRSILSEIQKSSANLSQEETNKCTNGIKEISQLENDSEIIKNKRRKLKRKFEKTDTEQLLKELQELKNQLNESNTKCQELTNKFEEANLKLKEANLKLEILDSQRKLEKEEDYDIWSNLKCAVCLEFFIDVVMIEKCKHNFCKSCLENWKKQKKGCPICRSRINKYFPNPLIGNFVVDYINKKMDDTEREEREKTVKMRKIGSSTTTTSNRNVNSFQNYLQQHAHNVLVQTSRNGTRPISTAVRMLEEEEIIQIVRPQLLQEIDLPQIAAIPPLVQEIDLTQRAVDLTRTAVQAPVVQEIDLTQRAVDLTRTAVQAPVVQEIDLT</sequence>
<feature type="coiled-coil region" evidence="7">
    <location>
        <begin position="171"/>
        <end position="252"/>
    </location>
</feature>
<dbReference type="PROSITE" id="PS50006">
    <property type="entry name" value="FHA_DOMAIN"/>
    <property type="match status" value="1"/>
</dbReference>
<dbReference type="InterPro" id="IPR018957">
    <property type="entry name" value="Znf_C3HC4_RING-type"/>
</dbReference>
<evidence type="ECO:0000256" key="4">
    <source>
        <dbReference type="ARBA" id="ARBA00022771"/>
    </source>
</evidence>
<keyword evidence="5" id="KW-0862">Zinc</keyword>
<dbReference type="Gene3D" id="3.30.40.10">
    <property type="entry name" value="Zinc/RING finger domain, C3HC4 (zinc finger)"/>
    <property type="match status" value="1"/>
</dbReference>
<dbReference type="InterPro" id="IPR000253">
    <property type="entry name" value="FHA_dom"/>
</dbReference>
<feature type="non-terminal residue" evidence="10">
    <location>
        <position position="466"/>
    </location>
</feature>
<dbReference type="Gene3D" id="2.60.200.20">
    <property type="match status" value="1"/>
</dbReference>
<evidence type="ECO:0000256" key="5">
    <source>
        <dbReference type="ARBA" id="ARBA00022833"/>
    </source>
</evidence>
<proteinExistence type="inferred from homology"/>
<dbReference type="GO" id="GO:0004842">
    <property type="term" value="F:ubiquitin-protein transferase activity"/>
    <property type="evidence" value="ECO:0007669"/>
    <property type="project" value="TreeGrafter"/>
</dbReference>
<dbReference type="PANTHER" id="PTHR16079:SF4">
    <property type="entry name" value="E3 UBIQUITIN-PROTEIN LIGASE CHFR"/>
    <property type="match status" value="1"/>
</dbReference>
<dbReference type="GO" id="GO:0008270">
    <property type="term" value="F:zinc ion binding"/>
    <property type="evidence" value="ECO:0007669"/>
    <property type="project" value="UniProtKB-KW"/>
</dbReference>
<evidence type="ECO:0000256" key="3">
    <source>
        <dbReference type="ARBA" id="ARBA00022723"/>
    </source>
</evidence>
<accession>A0A1B6C1G1</accession>
<dbReference type="PANTHER" id="PTHR16079">
    <property type="entry name" value="UBIQUITIN LIGASE PROTEIN CHFR"/>
    <property type="match status" value="1"/>
</dbReference>
<dbReference type="Pfam" id="PF00097">
    <property type="entry name" value="zf-C3HC4"/>
    <property type="match status" value="1"/>
</dbReference>
<dbReference type="PROSITE" id="PS50089">
    <property type="entry name" value="ZF_RING_2"/>
    <property type="match status" value="1"/>
</dbReference>
<dbReference type="SMART" id="SM00184">
    <property type="entry name" value="RING"/>
    <property type="match status" value="1"/>
</dbReference>
<dbReference type="InterPro" id="IPR052256">
    <property type="entry name" value="E3_ubiquitin-ligase_CHFR"/>
</dbReference>
<evidence type="ECO:0000313" key="10">
    <source>
        <dbReference type="EMBL" id="JAS07090.1"/>
    </source>
</evidence>
<evidence type="ECO:0000256" key="2">
    <source>
        <dbReference type="ARBA" id="ARBA00017908"/>
    </source>
</evidence>
<dbReference type="InterPro" id="IPR013083">
    <property type="entry name" value="Znf_RING/FYVE/PHD"/>
</dbReference>
<feature type="domain" description="FHA" evidence="8">
    <location>
        <begin position="32"/>
        <end position="82"/>
    </location>
</feature>
<keyword evidence="3" id="KW-0479">Metal-binding</keyword>
<keyword evidence="7" id="KW-0175">Coiled coil</keyword>
<dbReference type="Pfam" id="PF00498">
    <property type="entry name" value="FHA"/>
    <property type="match status" value="1"/>
</dbReference>
<dbReference type="GO" id="GO:0016567">
    <property type="term" value="P:protein ubiquitination"/>
    <property type="evidence" value="ECO:0007669"/>
    <property type="project" value="TreeGrafter"/>
</dbReference>
<evidence type="ECO:0000259" key="8">
    <source>
        <dbReference type="PROSITE" id="PS50006"/>
    </source>
</evidence>
<gene>
    <name evidence="10" type="ORF">g.37939</name>
</gene>
<name>A0A1B6C1G1_9HEMI</name>
<dbReference type="InterPro" id="IPR001841">
    <property type="entry name" value="Znf_RING"/>
</dbReference>
<comment type="similarity">
    <text evidence="1">Belongs to the CHFR family.</text>
</comment>
<dbReference type="GO" id="GO:0005634">
    <property type="term" value="C:nucleus"/>
    <property type="evidence" value="ECO:0007669"/>
    <property type="project" value="TreeGrafter"/>
</dbReference>
<evidence type="ECO:0000256" key="6">
    <source>
        <dbReference type="PROSITE-ProRule" id="PRU00175"/>
    </source>
</evidence>
<evidence type="ECO:0000259" key="9">
    <source>
        <dbReference type="PROSITE" id="PS50089"/>
    </source>
</evidence>
<dbReference type="InterPro" id="IPR017907">
    <property type="entry name" value="Znf_RING_CS"/>
</dbReference>
<evidence type="ECO:0000256" key="1">
    <source>
        <dbReference type="ARBA" id="ARBA00005797"/>
    </source>
</evidence>
<dbReference type="EMBL" id="GEDC01030208">
    <property type="protein sequence ID" value="JAS07090.1"/>
    <property type="molecule type" value="Transcribed_RNA"/>
</dbReference>